<evidence type="ECO:0000256" key="1">
    <source>
        <dbReference type="ARBA" id="ARBA00000085"/>
    </source>
</evidence>
<keyword evidence="4" id="KW-0808">Transferase</keyword>
<keyword evidence="7" id="KW-0067">ATP-binding</keyword>
<dbReference type="PROSITE" id="PS50109">
    <property type="entry name" value="HIS_KIN"/>
    <property type="match status" value="1"/>
</dbReference>
<comment type="caution">
    <text evidence="12">The sequence shown here is derived from an EMBL/GenBank/DDBJ whole genome shotgun (WGS) entry which is preliminary data.</text>
</comment>
<dbReference type="GO" id="GO:0005524">
    <property type="term" value="F:ATP binding"/>
    <property type="evidence" value="ECO:0007669"/>
    <property type="project" value="UniProtKB-KW"/>
</dbReference>
<evidence type="ECO:0000313" key="12">
    <source>
        <dbReference type="EMBL" id="MBA6155376.1"/>
    </source>
</evidence>
<keyword evidence="10" id="KW-0472">Membrane</keyword>
<dbReference type="PANTHER" id="PTHR24421">
    <property type="entry name" value="NITRATE/NITRITE SENSOR PROTEIN NARX-RELATED"/>
    <property type="match status" value="1"/>
</dbReference>
<dbReference type="SUPFAM" id="SSF48452">
    <property type="entry name" value="TPR-like"/>
    <property type="match status" value="1"/>
</dbReference>
<dbReference type="InterPro" id="IPR050482">
    <property type="entry name" value="Sensor_HK_TwoCompSys"/>
</dbReference>
<protein>
    <recommendedName>
        <fullName evidence="2">histidine kinase</fullName>
        <ecNumber evidence="2">2.7.13.3</ecNumber>
    </recommendedName>
</protein>
<evidence type="ECO:0000256" key="10">
    <source>
        <dbReference type="SAM" id="Phobius"/>
    </source>
</evidence>
<feature type="domain" description="Histidine kinase" evidence="11">
    <location>
        <begin position="458"/>
        <end position="546"/>
    </location>
</feature>
<dbReference type="InterPro" id="IPR005467">
    <property type="entry name" value="His_kinase_dom"/>
</dbReference>
<feature type="coiled-coil region" evidence="9">
    <location>
        <begin position="250"/>
        <end position="334"/>
    </location>
</feature>
<keyword evidence="10" id="KW-0812">Transmembrane</keyword>
<dbReference type="InterPro" id="IPR011990">
    <property type="entry name" value="TPR-like_helical_dom_sf"/>
</dbReference>
<keyword evidence="5" id="KW-0547">Nucleotide-binding</keyword>
<evidence type="ECO:0000256" key="6">
    <source>
        <dbReference type="ARBA" id="ARBA00022777"/>
    </source>
</evidence>
<dbReference type="EMBL" id="JACGLS010000001">
    <property type="protein sequence ID" value="MBA6155376.1"/>
    <property type="molecule type" value="Genomic_DNA"/>
</dbReference>
<dbReference type="InterPro" id="IPR011712">
    <property type="entry name" value="Sig_transdc_His_kin_sub3_dim/P"/>
</dbReference>
<comment type="catalytic activity">
    <reaction evidence="1">
        <text>ATP + protein L-histidine = ADP + protein N-phospho-L-histidine.</text>
        <dbReference type="EC" id="2.7.13.3"/>
    </reaction>
</comment>
<evidence type="ECO:0000256" key="9">
    <source>
        <dbReference type="SAM" id="Coils"/>
    </source>
</evidence>
<evidence type="ECO:0000256" key="4">
    <source>
        <dbReference type="ARBA" id="ARBA00022679"/>
    </source>
</evidence>
<keyword evidence="9" id="KW-0175">Coiled coil</keyword>
<dbReference type="SMART" id="SM00387">
    <property type="entry name" value="HATPase_c"/>
    <property type="match status" value="1"/>
</dbReference>
<dbReference type="InterPro" id="IPR003594">
    <property type="entry name" value="HATPase_dom"/>
</dbReference>
<dbReference type="CDD" id="cd16917">
    <property type="entry name" value="HATPase_UhpB-NarQ-NarX-like"/>
    <property type="match status" value="1"/>
</dbReference>
<dbReference type="GO" id="GO:0016020">
    <property type="term" value="C:membrane"/>
    <property type="evidence" value="ECO:0007669"/>
    <property type="project" value="InterPro"/>
</dbReference>
<evidence type="ECO:0000256" key="3">
    <source>
        <dbReference type="ARBA" id="ARBA00022553"/>
    </source>
</evidence>
<dbReference type="GO" id="GO:0046983">
    <property type="term" value="F:protein dimerization activity"/>
    <property type="evidence" value="ECO:0007669"/>
    <property type="project" value="InterPro"/>
</dbReference>
<evidence type="ECO:0000256" key="7">
    <source>
        <dbReference type="ARBA" id="ARBA00022840"/>
    </source>
</evidence>
<dbReference type="SUPFAM" id="SSF55874">
    <property type="entry name" value="ATPase domain of HSP90 chaperone/DNA topoisomerase II/histidine kinase"/>
    <property type="match status" value="1"/>
</dbReference>
<dbReference type="Gene3D" id="1.20.5.1930">
    <property type="match status" value="1"/>
</dbReference>
<evidence type="ECO:0000256" key="5">
    <source>
        <dbReference type="ARBA" id="ARBA00022741"/>
    </source>
</evidence>
<dbReference type="EC" id="2.7.13.3" evidence="2"/>
<keyword evidence="6" id="KW-0418">Kinase</keyword>
<keyword evidence="3" id="KW-0597">Phosphoprotein</keyword>
<keyword evidence="13" id="KW-1185">Reference proteome</keyword>
<keyword evidence="10" id="KW-1133">Transmembrane helix</keyword>
<feature type="transmembrane region" description="Helical" evidence="10">
    <location>
        <begin position="286"/>
        <end position="305"/>
    </location>
</feature>
<proteinExistence type="predicted"/>
<dbReference type="RefSeq" id="WP_182123878.1">
    <property type="nucleotide sequence ID" value="NZ_JACGLS010000001.1"/>
</dbReference>
<keyword evidence="8" id="KW-0902">Two-component regulatory system</keyword>
<name>A0A839ALT1_9FLAO</name>
<dbReference type="Pfam" id="PF07730">
    <property type="entry name" value="HisKA_3"/>
    <property type="match status" value="1"/>
</dbReference>
<reference evidence="12 13" key="1">
    <citation type="submission" date="2020-07" db="EMBL/GenBank/DDBJ databases">
        <title>Bacterium isolated from marine sediment.</title>
        <authorList>
            <person name="Shang D."/>
            <person name="Du Z.-J."/>
        </authorList>
    </citation>
    <scope>NUCLEOTIDE SEQUENCE [LARGE SCALE GENOMIC DNA]</scope>
    <source>
        <strain evidence="12 13">S7007</strain>
    </source>
</reference>
<dbReference type="Proteomes" id="UP000563906">
    <property type="component" value="Unassembled WGS sequence"/>
</dbReference>
<dbReference type="Pfam" id="PF02518">
    <property type="entry name" value="HATPase_c"/>
    <property type="match status" value="1"/>
</dbReference>
<evidence type="ECO:0000256" key="8">
    <source>
        <dbReference type="ARBA" id="ARBA00023012"/>
    </source>
</evidence>
<gene>
    <name evidence="12" type="ORF">H3Z83_02380</name>
</gene>
<dbReference type="GO" id="GO:0000155">
    <property type="term" value="F:phosphorelay sensor kinase activity"/>
    <property type="evidence" value="ECO:0007669"/>
    <property type="project" value="InterPro"/>
</dbReference>
<dbReference type="Gene3D" id="1.25.40.10">
    <property type="entry name" value="Tetratricopeptide repeat domain"/>
    <property type="match status" value="1"/>
</dbReference>
<dbReference type="PANTHER" id="PTHR24421:SF10">
    <property type="entry name" value="NITRATE_NITRITE SENSOR PROTEIN NARQ"/>
    <property type="match status" value="1"/>
</dbReference>
<evidence type="ECO:0000256" key="2">
    <source>
        <dbReference type="ARBA" id="ARBA00012438"/>
    </source>
</evidence>
<dbReference type="InterPro" id="IPR036890">
    <property type="entry name" value="HATPase_C_sf"/>
</dbReference>
<sequence length="546" mass="63679">MICNFSFAQNFKKDSAYFYFNKAKQFDVENKHFKAYENYIKALKSYQKLKIEDSVVICNLELFDLIESQNNLKYNSKPFLDKYYSLAQKKADTSMLITSNNRYAEYYWNIDTIEITSRYYKKSLKLIKNEKFLKYKPVIYANLAYLYTKNKPDSASIFFKKTLELLPDKLIDQRFGIYINYANFFQQRKLYDSAIQQLKKAEKIEPLKYKLKYKKILYEKFARCYKELNDYENAYKNYTLYNSYRDSLNNTQQNIAIADLDKKYEIAEKEKQILIEQQKKKQNRNLFLGSLSFLVLGGGIGLLTLTNSRKKRLLAEQQQELEKQKNLTLLKEQEIVSINAMIDGQEKERIRIAEDLHDNIGSVLATLKLHFENLKFNREKKQFNQDELYQKTEKLIDETYLKVRSLAHAKNAGVIANKGLLVAVKLMAKKISDANKITIHVLDFGLVKRLDNNLEISIFRIIQELITNIIKHAEATDATINIALYDQNLNIIIEDNGKGFIYDKTTLKEGIGLSSIGTRVQHLNGTFTIDSTISKGTSIIINIPIT</sequence>
<evidence type="ECO:0000313" key="13">
    <source>
        <dbReference type="Proteomes" id="UP000563906"/>
    </source>
</evidence>
<organism evidence="12 13">
    <name type="scientific">Tenacibaculum pelagium</name>
    <dbReference type="NCBI Taxonomy" id="2759527"/>
    <lineage>
        <taxon>Bacteria</taxon>
        <taxon>Pseudomonadati</taxon>
        <taxon>Bacteroidota</taxon>
        <taxon>Flavobacteriia</taxon>
        <taxon>Flavobacteriales</taxon>
        <taxon>Flavobacteriaceae</taxon>
        <taxon>Tenacibaculum</taxon>
    </lineage>
</organism>
<dbReference type="Gene3D" id="3.30.565.10">
    <property type="entry name" value="Histidine kinase-like ATPase, C-terminal domain"/>
    <property type="match status" value="1"/>
</dbReference>
<accession>A0A839ALT1</accession>
<dbReference type="AlphaFoldDB" id="A0A839ALT1"/>
<evidence type="ECO:0000259" key="11">
    <source>
        <dbReference type="PROSITE" id="PS50109"/>
    </source>
</evidence>